<keyword evidence="1" id="KW-0496">Mitochondrion</keyword>
<evidence type="ECO:0000313" key="1">
    <source>
        <dbReference type="EMBL" id="QHR90136.1"/>
    </source>
</evidence>
<accession>A0A6B9XVW3</accession>
<protein>
    <submittedName>
        <fullName evidence="1">Uncharacterized protein</fullName>
    </submittedName>
</protein>
<reference evidence="1" key="1">
    <citation type="submission" date="2019-03" db="EMBL/GenBank/DDBJ databases">
        <title>Largest Complete Mitochondrial Genome of a Gymnosperm, Sitka Spruce (Picea sitchensis), Indicates Complex Physical Structure.</title>
        <authorList>
            <person name="Jackman S.D."/>
            <person name="Coombe L."/>
            <person name="Warren R."/>
            <person name="Kirk H."/>
            <person name="Trinh E."/>
            <person name="McLeod T."/>
            <person name="Pleasance S."/>
            <person name="Pandoh P."/>
            <person name="Zhao Y."/>
            <person name="Coope R."/>
            <person name="Bousquet J."/>
            <person name="Bohlmann J.C."/>
            <person name="Jones S.J.M."/>
            <person name="Birol I."/>
        </authorList>
    </citation>
    <scope>NUCLEOTIDE SEQUENCE</scope>
    <source>
        <strain evidence="1">Q903</strain>
    </source>
</reference>
<dbReference type="EMBL" id="MK697699">
    <property type="protein sequence ID" value="QHR90136.1"/>
    <property type="molecule type" value="Genomic_DNA"/>
</dbReference>
<dbReference type="AlphaFoldDB" id="A0A6B9XVW3"/>
<name>A0A6B9XVW3_PICSI</name>
<sequence length="71" mass="7886">MSDQLLMGLQLEKAKQQEISINMEKMQLVAKQGALLPLKLPSPILLKGKTPYVAILVVAWVDPTGPFRPRC</sequence>
<gene>
    <name evidence="1" type="primary">orf04182</name>
    <name evidence="1" type="ORF">Q903MT_gene4159</name>
</gene>
<geneLocation type="mitochondrion" evidence="1"/>
<proteinExistence type="predicted"/>
<organism evidence="1">
    <name type="scientific">Picea sitchensis</name>
    <name type="common">Sitka spruce</name>
    <name type="synonym">Pinus sitchensis</name>
    <dbReference type="NCBI Taxonomy" id="3332"/>
    <lineage>
        <taxon>Eukaryota</taxon>
        <taxon>Viridiplantae</taxon>
        <taxon>Streptophyta</taxon>
        <taxon>Embryophyta</taxon>
        <taxon>Tracheophyta</taxon>
        <taxon>Spermatophyta</taxon>
        <taxon>Pinopsida</taxon>
        <taxon>Pinidae</taxon>
        <taxon>Conifers I</taxon>
        <taxon>Pinales</taxon>
        <taxon>Pinaceae</taxon>
        <taxon>Picea</taxon>
    </lineage>
</organism>